<dbReference type="InterPro" id="IPR036390">
    <property type="entry name" value="WH_DNA-bd_sf"/>
</dbReference>
<evidence type="ECO:0000313" key="5">
    <source>
        <dbReference type="EMBL" id="SMH70909.1"/>
    </source>
</evidence>
<keyword evidence="1" id="KW-0805">Transcription regulation</keyword>
<dbReference type="SUPFAM" id="SSF46785">
    <property type="entry name" value="Winged helix' DNA-binding domain"/>
    <property type="match status" value="1"/>
</dbReference>
<keyword evidence="6" id="KW-1185">Reference proteome</keyword>
<dbReference type="PANTHER" id="PTHR43413:SF8">
    <property type="entry name" value="HTH-TYPE TRANSCRIPTIONAL REGULATOR PTR1"/>
    <property type="match status" value="1"/>
</dbReference>
<dbReference type="InterPro" id="IPR000485">
    <property type="entry name" value="AsnC-type_HTH_dom"/>
</dbReference>
<evidence type="ECO:0000259" key="4">
    <source>
        <dbReference type="Pfam" id="PF13404"/>
    </source>
</evidence>
<protein>
    <recommendedName>
        <fullName evidence="4">HTH asnC-type domain-containing protein</fullName>
    </recommendedName>
</protein>
<keyword evidence="2" id="KW-0238">DNA-binding</keyword>
<dbReference type="Proteomes" id="UP000230607">
    <property type="component" value="Chromosome 1"/>
</dbReference>
<dbReference type="Pfam" id="PF13404">
    <property type="entry name" value="HTH_AsnC-type"/>
    <property type="match status" value="1"/>
</dbReference>
<accession>A0A2H1FE22</accession>
<evidence type="ECO:0000256" key="2">
    <source>
        <dbReference type="ARBA" id="ARBA00023125"/>
    </source>
</evidence>
<proteinExistence type="predicted"/>
<name>A0A2H1FE22_9ARCH</name>
<dbReference type="InterPro" id="IPR050684">
    <property type="entry name" value="HTH-Siroheme_Decarb"/>
</dbReference>
<evidence type="ECO:0000256" key="1">
    <source>
        <dbReference type="ARBA" id="ARBA00023015"/>
    </source>
</evidence>
<dbReference type="SMART" id="SM00344">
    <property type="entry name" value="HTH_ASNC"/>
    <property type="match status" value="1"/>
</dbReference>
<dbReference type="EMBL" id="LT841358">
    <property type="protein sequence ID" value="SMH70909.1"/>
    <property type="molecule type" value="Genomic_DNA"/>
</dbReference>
<evidence type="ECO:0000256" key="3">
    <source>
        <dbReference type="ARBA" id="ARBA00023163"/>
    </source>
</evidence>
<dbReference type="InterPro" id="IPR036388">
    <property type="entry name" value="WH-like_DNA-bd_sf"/>
</dbReference>
<feature type="domain" description="HTH asnC-type" evidence="4">
    <location>
        <begin position="10"/>
        <end position="55"/>
    </location>
</feature>
<dbReference type="PANTHER" id="PTHR43413">
    <property type="entry name" value="TRANSCRIPTIONAL REGULATOR, ASNC FAMILY"/>
    <property type="match status" value="1"/>
</dbReference>
<dbReference type="Gene3D" id="1.10.10.10">
    <property type="entry name" value="Winged helix-like DNA-binding domain superfamily/Winged helix DNA-binding domain"/>
    <property type="match status" value="1"/>
</dbReference>
<dbReference type="GO" id="GO:0043565">
    <property type="term" value="F:sequence-specific DNA binding"/>
    <property type="evidence" value="ECO:0007669"/>
    <property type="project" value="InterPro"/>
</dbReference>
<organism evidence="5 6">
    <name type="scientific">Candidatus Nitrosotalea okcheonensis</name>
    <dbReference type="NCBI Taxonomy" id="1903276"/>
    <lineage>
        <taxon>Archaea</taxon>
        <taxon>Nitrososphaerota</taxon>
        <taxon>Nitrososphaeria</taxon>
        <taxon>Nitrosotaleales</taxon>
        <taxon>Nitrosotaleaceae</taxon>
        <taxon>Nitrosotalea</taxon>
    </lineage>
</organism>
<gene>
    <name evidence="5" type="ORF">NCS_10716</name>
</gene>
<dbReference type="RefSeq" id="WP_157926967.1">
    <property type="nucleotide sequence ID" value="NZ_LT841358.1"/>
</dbReference>
<dbReference type="AlphaFoldDB" id="A0A2H1FE22"/>
<evidence type="ECO:0000313" key="6">
    <source>
        <dbReference type="Proteomes" id="UP000230607"/>
    </source>
</evidence>
<dbReference type="OrthoDB" id="33200at2157"/>
<sequence>MSDAFLTVVDKIDRRIIELLMENARIPARQIAIKLRNEGHDIQDRAVAYRIERLEKKQIIKGYETILRQSLVEDFEALYLRFKASKSSDIITDKICNFVKDLPNCLLTATVSGNWNLLILTAKDEHGKKCERQIIEKFCDHIEDYRICNLKFESINTLNMQSVMI</sequence>
<keyword evidence="3" id="KW-0804">Transcription</keyword>
<reference evidence="6" key="1">
    <citation type="submission" date="2017-03" db="EMBL/GenBank/DDBJ databases">
        <authorList>
            <person name="Herbold C."/>
        </authorList>
    </citation>
    <scope>NUCLEOTIDE SEQUENCE [LARGE SCALE GENOMIC DNA]</scope>
</reference>
<dbReference type="InterPro" id="IPR019888">
    <property type="entry name" value="Tscrpt_reg_AsnC-like"/>
</dbReference>